<dbReference type="EMBL" id="CP130612">
    <property type="protein sequence ID" value="WKW13494.1"/>
    <property type="molecule type" value="Genomic_DNA"/>
</dbReference>
<accession>A0AA49K2H3</accession>
<evidence type="ECO:0000313" key="4">
    <source>
        <dbReference type="Proteomes" id="UP001229955"/>
    </source>
</evidence>
<gene>
    <name evidence="2" type="ORF">Strain138_002817</name>
    <name evidence="3" type="ORF">Strain318_002817</name>
</gene>
<feature type="signal peptide" evidence="1">
    <location>
        <begin position="1"/>
        <end position="22"/>
    </location>
</feature>
<dbReference type="AlphaFoldDB" id="A0AA49K2H3"/>
<proteinExistence type="predicted"/>
<sequence>MRIAVPVIAVLLALTAARAPLAAQEPGRTVAYLELLGSGGPWSMNLERAIGSWRMRGGFASWSTSDFWSDVSTSYTTVPVTLSRVLGDGNHRLEIGGGVTLGGRSGGSSSSGIFASEESSRFVTLTGIFGYRYQKPGRGFVFRAGLIPLYGLGSPEIAYPDKGLLPSIGLSFGAAF</sequence>
<feature type="chain" id="PRO_5041255986" description="DUF3575 domain-containing protein" evidence="1">
    <location>
        <begin position="23"/>
        <end position="176"/>
    </location>
</feature>
<keyword evidence="4" id="KW-1185">Reference proteome</keyword>
<dbReference type="EMBL" id="CP130613">
    <property type="protein sequence ID" value="WKW16401.1"/>
    <property type="molecule type" value="Genomic_DNA"/>
</dbReference>
<evidence type="ECO:0000313" key="3">
    <source>
        <dbReference type="EMBL" id="WKW16401.1"/>
    </source>
</evidence>
<protein>
    <recommendedName>
        <fullName evidence="5">DUF3575 domain-containing protein</fullName>
    </recommendedName>
</protein>
<dbReference type="KEGG" id="pspc:Strain318_002817"/>
<evidence type="ECO:0000256" key="1">
    <source>
        <dbReference type="SAM" id="SignalP"/>
    </source>
</evidence>
<accession>A0AA49JWT2</accession>
<evidence type="ECO:0000313" key="2">
    <source>
        <dbReference type="EMBL" id="WKW13494.1"/>
    </source>
</evidence>
<dbReference type="Proteomes" id="UP001229955">
    <property type="component" value="Chromosome"/>
</dbReference>
<keyword evidence="1" id="KW-0732">Signal</keyword>
<evidence type="ECO:0008006" key="5">
    <source>
        <dbReference type="Google" id="ProtNLM"/>
    </source>
</evidence>
<dbReference type="RefSeq" id="WP_367886347.1">
    <property type="nucleotide sequence ID" value="NZ_CP130612.1"/>
</dbReference>
<organism evidence="3 4">
    <name type="scientific">Pseudogemmatithrix spongiicola</name>
    <dbReference type="NCBI Taxonomy" id="3062599"/>
    <lineage>
        <taxon>Bacteria</taxon>
        <taxon>Pseudomonadati</taxon>
        <taxon>Gemmatimonadota</taxon>
        <taxon>Gemmatimonadia</taxon>
        <taxon>Gemmatimonadales</taxon>
        <taxon>Gemmatimonadaceae</taxon>
        <taxon>Pseudogemmatithrix</taxon>
    </lineage>
</organism>
<reference evidence="3" key="1">
    <citation type="submission" date="2023-07" db="EMBL/GenBank/DDBJ databases">
        <authorList>
            <person name="Haufschild T."/>
            <person name="Kallscheuer N."/>
            <person name="Hammer J."/>
            <person name="Kohn T."/>
            <person name="Kabuu M."/>
            <person name="Jogler M."/>
            <person name="Wohfarth N."/>
            <person name="Heuer A."/>
            <person name="Rohde M."/>
            <person name="van Teeseling M.C.F."/>
            <person name="Jogler C."/>
        </authorList>
    </citation>
    <scope>NUCLEOTIDE SEQUENCE</scope>
    <source>
        <strain evidence="2">Strain 138</strain>
        <strain evidence="3">Strain 318</strain>
    </source>
</reference>
<name>A0AA49K2H3_9BACT</name>